<protein>
    <recommendedName>
        <fullName evidence="3">SWIM-type domain-containing protein</fullName>
    </recommendedName>
</protein>
<evidence type="ECO:0000313" key="2">
    <source>
        <dbReference type="Proteomes" id="UP001497482"/>
    </source>
</evidence>
<evidence type="ECO:0000313" key="1">
    <source>
        <dbReference type="EMBL" id="CAL1579546.1"/>
    </source>
</evidence>
<name>A0AAV2JSF3_KNICA</name>
<gene>
    <name evidence="1" type="ORF">KC01_LOCUS10576</name>
</gene>
<dbReference type="EMBL" id="OZ035836">
    <property type="protein sequence ID" value="CAL1579546.1"/>
    <property type="molecule type" value="Genomic_DNA"/>
</dbReference>
<reference evidence="1 2" key="1">
    <citation type="submission" date="2024-04" db="EMBL/GenBank/DDBJ databases">
        <authorList>
            <person name="Waldvogel A.-M."/>
            <person name="Schoenle A."/>
        </authorList>
    </citation>
    <scope>NUCLEOTIDE SEQUENCE [LARGE SCALE GENOMIC DNA]</scope>
</reference>
<evidence type="ECO:0008006" key="3">
    <source>
        <dbReference type="Google" id="ProtNLM"/>
    </source>
</evidence>
<organism evidence="1 2">
    <name type="scientific">Knipowitschia caucasica</name>
    <name type="common">Caucasian dwarf goby</name>
    <name type="synonym">Pomatoschistus caucasicus</name>
    <dbReference type="NCBI Taxonomy" id="637954"/>
    <lineage>
        <taxon>Eukaryota</taxon>
        <taxon>Metazoa</taxon>
        <taxon>Chordata</taxon>
        <taxon>Craniata</taxon>
        <taxon>Vertebrata</taxon>
        <taxon>Euteleostomi</taxon>
        <taxon>Actinopterygii</taxon>
        <taxon>Neopterygii</taxon>
        <taxon>Teleostei</taxon>
        <taxon>Neoteleostei</taxon>
        <taxon>Acanthomorphata</taxon>
        <taxon>Gobiaria</taxon>
        <taxon>Gobiiformes</taxon>
        <taxon>Gobioidei</taxon>
        <taxon>Gobiidae</taxon>
        <taxon>Gobiinae</taxon>
        <taxon>Knipowitschia</taxon>
    </lineage>
</organism>
<dbReference type="Proteomes" id="UP001497482">
    <property type="component" value="Chromosome 14"/>
</dbReference>
<dbReference type="AlphaFoldDB" id="A0AAV2JSF3"/>
<sequence>MFSADTAEFCGITNPSGLAPSWVFLRRLDSGVVVPKAFPAKRIEESGAVTRPFPSRSLLSLSRRGGDTAVQQQVIKSWRPSCCCISFQANLDQHLCSYCTFKQKNKMSLSCQHTILKLFASLYANRPALIPTTAHPSNEHDLWGACQRLLSPV</sequence>
<keyword evidence="2" id="KW-1185">Reference proteome</keyword>
<proteinExistence type="predicted"/>
<accession>A0AAV2JSF3</accession>